<keyword evidence="7" id="KW-0251">Elongation factor</keyword>
<dbReference type="Gene3D" id="2.40.30.10">
    <property type="entry name" value="Translation factors"/>
    <property type="match status" value="1"/>
</dbReference>
<reference evidence="7 8" key="2">
    <citation type="journal article" date="2011" name="Stand. Genomic Sci.">
        <title>Complete genome sequence of Isosphaera pallida type strain (IS1B).</title>
        <authorList>
            <consortium name="US DOE Joint Genome Institute (JGI-PGF)"/>
            <person name="Goker M."/>
            <person name="Cleland D."/>
            <person name="Saunders E."/>
            <person name="Lapidus A."/>
            <person name="Nolan M."/>
            <person name="Lucas S."/>
            <person name="Hammon N."/>
            <person name="Deshpande S."/>
            <person name="Cheng J.F."/>
            <person name="Tapia R."/>
            <person name="Han C."/>
            <person name="Goodwin L."/>
            <person name="Pitluck S."/>
            <person name="Liolios K."/>
            <person name="Pagani I."/>
            <person name="Ivanova N."/>
            <person name="Mavromatis K."/>
            <person name="Pati A."/>
            <person name="Chen A."/>
            <person name="Palaniappan K."/>
            <person name="Land M."/>
            <person name="Hauser L."/>
            <person name="Chang Y.J."/>
            <person name="Jeffries C.D."/>
            <person name="Detter J.C."/>
            <person name="Beck B."/>
            <person name="Woyke T."/>
            <person name="Bristow J."/>
            <person name="Eisen J.A."/>
            <person name="Markowitz V."/>
            <person name="Hugenholtz P."/>
            <person name="Kyrpides N.C."/>
            <person name="Klenk H.P."/>
        </authorList>
    </citation>
    <scope>NUCLEOTIDE SEQUENCE [LARGE SCALE GENOMIC DNA]</scope>
    <source>
        <strain evidence="8">ATCC 43644 / DSM 9630 / IS1B</strain>
    </source>
</reference>
<dbReference type="PROSITE" id="PS51722">
    <property type="entry name" value="G_TR_2"/>
    <property type="match status" value="1"/>
</dbReference>
<dbReference type="InParanoid" id="E8QWZ3"/>
<keyword evidence="8" id="KW-1185">Reference proteome</keyword>
<dbReference type="RefSeq" id="WP_013566320.1">
    <property type="nucleotide sequence ID" value="NC_014962.1"/>
</dbReference>
<dbReference type="OrthoDB" id="9804504at2"/>
<dbReference type="InterPro" id="IPR050055">
    <property type="entry name" value="EF-Tu_GTPase"/>
</dbReference>
<dbReference type="SUPFAM" id="SSF50465">
    <property type="entry name" value="EF-Tu/eEF-1alpha/eIF2-gamma C-terminal domain"/>
    <property type="match status" value="1"/>
</dbReference>
<evidence type="ECO:0000259" key="6">
    <source>
        <dbReference type="PROSITE" id="PS51722"/>
    </source>
</evidence>
<dbReference type="Gene3D" id="3.40.50.300">
    <property type="entry name" value="P-loop containing nucleotide triphosphate hydrolases"/>
    <property type="match status" value="1"/>
</dbReference>
<dbReference type="InterPro" id="IPR027417">
    <property type="entry name" value="P-loop_NTPase"/>
</dbReference>
<evidence type="ECO:0000256" key="3">
    <source>
        <dbReference type="ARBA" id="ARBA00022741"/>
    </source>
</evidence>
<gene>
    <name evidence="7" type="ordered locus">Isop_3475</name>
</gene>
<dbReference type="CDD" id="cd15491">
    <property type="entry name" value="selB_III"/>
    <property type="match status" value="1"/>
</dbReference>
<dbReference type="PANTHER" id="PTHR43721:SF22">
    <property type="entry name" value="ELONGATION FACTOR TU, MITOCHONDRIAL"/>
    <property type="match status" value="1"/>
</dbReference>
<evidence type="ECO:0000313" key="8">
    <source>
        <dbReference type="Proteomes" id="UP000008631"/>
    </source>
</evidence>
<dbReference type="Proteomes" id="UP000008631">
    <property type="component" value="Chromosome"/>
</dbReference>
<dbReference type="AlphaFoldDB" id="E8QWZ3"/>
<dbReference type="SUPFAM" id="SSF46785">
    <property type="entry name" value="Winged helix' DNA-binding domain"/>
    <property type="match status" value="1"/>
</dbReference>
<dbReference type="GO" id="GO:0003723">
    <property type="term" value="F:RNA binding"/>
    <property type="evidence" value="ECO:0007669"/>
    <property type="project" value="InterPro"/>
</dbReference>
<protein>
    <submittedName>
        <fullName evidence="7">Selenocysteine-specific translation elongation factor</fullName>
    </submittedName>
</protein>
<dbReference type="HOGENOM" id="CLU_023030_3_0_0"/>
<sequence length="666" mass="73052">MNSYVPLVLGTAGHIDHGKTALTRALTGVDTDRLPEEKARGITIDLGFASLRLGRYELAVVDVPGHERFVRNMLAGAGGFDVALLVVAADDGIMPQTREHFEILKLLGIPQGVIALTKRDLVEPEWLDLVRADLRSLIVGSFLEGCEIVPTSTVSGEGLAELKEALERACHRVAERPRPDPGRFRLAIDRVFTREGLGVIVTGTVVSGAVTVGEDLECWPLGRLVKVRGLQRHGRGVERVERGARAAIHLGGIKQTDLARGHELATPGYLNASRRLTVELRVACDAPRPLRHRGRYRLHLGSGEVNAGLILLRNEEGRPVSQLDAGQTGLGQLVVARPVTAVFDQPFILRETTPPTTLGGGRVLQPEAGPIRRRDAVLIERAQRLAQAHDPVERLERAVALIPPDPDRLTPSSLCRTTGLTPEVAAAAWAELKRTGMILDLAIGPRRALSVTREVVEEWERRVEAALTRLHAARPRQSTIPRGHLAAELADLAQRGGEPLIATLLERLRDRGRILIEGDPPARVARIDHQPRLSQSERKLKSELLQAITSAGLEPPDLKSLTTRLGIKKPSLAVELLTLLVEEERIVEVAPGLWYDAQIEAEIRRRVTARLKQVETMSMAELRDLLGTTRKYALPLGEYLDRVGVTLRDGDHRRLGPAARLDEPID</sequence>
<dbReference type="eggNOG" id="COG3276">
    <property type="taxonomic scope" value="Bacteria"/>
</dbReference>
<dbReference type="KEGG" id="ipa:Isop_3475"/>
<dbReference type="InterPro" id="IPR031157">
    <property type="entry name" value="G_TR_CS"/>
</dbReference>
<dbReference type="FunCoup" id="E8QWZ3">
    <property type="interactions" value="84"/>
</dbReference>
<dbReference type="PROSITE" id="PS00301">
    <property type="entry name" value="G_TR_1"/>
    <property type="match status" value="1"/>
</dbReference>
<dbReference type="InterPro" id="IPR009000">
    <property type="entry name" value="Transl_B-barrel_sf"/>
</dbReference>
<evidence type="ECO:0000313" key="7">
    <source>
        <dbReference type="EMBL" id="ADV64032.1"/>
    </source>
</evidence>
<dbReference type="CDD" id="cd04171">
    <property type="entry name" value="SelB"/>
    <property type="match status" value="1"/>
</dbReference>
<keyword evidence="2" id="KW-0963">Cytoplasm</keyword>
<proteinExistence type="predicted"/>
<dbReference type="InterPro" id="IPR000795">
    <property type="entry name" value="T_Tr_GTP-bd_dom"/>
</dbReference>
<dbReference type="InterPro" id="IPR009001">
    <property type="entry name" value="Transl_elong_EF1A/Init_IF2_C"/>
</dbReference>
<dbReference type="InterPro" id="IPR015191">
    <property type="entry name" value="SelB_WHD4"/>
</dbReference>
<dbReference type="NCBIfam" id="TIGR00475">
    <property type="entry name" value="selB"/>
    <property type="match status" value="1"/>
</dbReference>
<dbReference type="InterPro" id="IPR004535">
    <property type="entry name" value="Transl_elong_SelB"/>
</dbReference>
<evidence type="ECO:0000256" key="5">
    <source>
        <dbReference type="ARBA" id="ARBA00023134"/>
    </source>
</evidence>
<dbReference type="GO" id="GO:0001514">
    <property type="term" value="P:selenocysteine incorporation"/>
    <property type="evidence" value="ECO:0007669"/>
    <property type="project" value="InterPro"/>
</dbReference>
<keyword evidence="5" id="KW-0342">GTP-binding</keyword>
<accession>E8QWZ3</accession>
<dbReference type="GO" id="GO:0003746">
    <property type="term" value="F:translation elongation factor activity"/>
    <property type="evidence" value="ECO:0007669"/>
    <property type="project" value="UniProtKB-KW"/>
</dbReference>
<dbReference type="InterPro" id="IPR005225">
    <property type="entry name" value="Small_GTP-bd"/>
</dbReference>
<name>E8QWZ3_ISOPI</name>
<dbReference type="Gene3D" id="1.10.10.10">
    <property type="entry name" value="Winged helix-like DNA-binding domain superfamily/Winged helix DNA-binding domain"/>
    <property type="match status" value="1"/>
</dbReference>
<dbReference type="PANTHER" id="PTHR43721">
    <property type="entry name" value="ELONGATION FACTOR TU-RELATED"/>
    <property type="match status" value="1"/>
</dbReference>
<dbReference type="GO" id="GO:0003924">
    <property type="term" value="F:GTPase activity"/>
    <property type="evidence" value="ECO:0007669"/>
    <property type="project" value="InterPro"/>
</dbReference>
<dbReference type="InterPro" id="IPR036390">
    <property type="entry name" value="WH_DNA-bd_sf"/>
</dbReference>
<dbReference type="SUPFAM" id="SSF52540">
    <property type="entry name" value="P-loop containing nucleoside triphosphate hydrolases"/>
    <property type="match status" value="1"/>
</dbReference>
<dbReference type="STRING" id="575540.Isop_3475"/>
<dbReference type="NCBIfam" id="TIGR00231">
    <property type="entry name" value="small_GTP"/>
    <property type="match status" value="1"/>
</dbReference>
<reference key="1">
    <citation type="submission" date="2010-11" db="EMBL/GenBank/DDBJ databases">
        <title>The complete sequence of chromosome of Isophaera pallida ATCC 43644.</title>
        <authorList>
            <consortium name="US DOE Joint Genome Institute (JGI-PGF)"/>
            <person name="Lucas S."/>
            <person name="Copeland A."/>
            <person name="Lapidus A."/>
            <person name="Bruce D."/>
            <person name="Goodwin L."/>
            <person name="Pitluck S."/>
            <person name="Kyrpides N."/>
            <person name="Mavromatis K."/>
            <person name="Pagani I."/>
            <person name="Ivanova N."/>
            <person name="Saunders E."/>
            <person name="Brettin T."/>
            <person name="Detter J.C."/>
            <person name="Han C."/>
            <person name="Tapia R."/>
            <person name="Land M."/>
            <person name="Hauser L."/>
            <person name="Markowitz V."/>
            <person name="Cheng J.-F."/>
            <person name="Hugenholtz P."/>
            <person name="Woyke T."/>
            <person name="Wu D."/>
            <person name="Eisen J.A."/>
        </authorList>
    </citation>
    <scope>NUCLEOTIDE SEQUENCE</scope>
    <source>
        <strain>ATCC 43644</strain>
    </source>
</reference>
<feature type="domain" description="Tr-type G" evidence="6">
    <location>
        <begin position="4"/>
        <end position="178"/>
    </location>
</feature>
<dbReference type="SUPFAM" id="SSF50447">
    <property type="entry name" value="Translation proteins"/>
    <property type="match status" value="1"/>
</dbReference>
<dbReference type="InterPro" id="IPR057335">
    <property type="entry name" value="Beta-barrel_SelB"/>
</dbReference>
<evidence type="ECO:0000256" key="4">
    <source>
        <dbReference type="ARBA" id="ARBA00022917"/>
    </source>
</evidence>
<evidence type="ECO:0000256" key="2">
    <source>
        <dbReference type="ARBA" id="ARBA00022490"/>
    </source>
</evidence>
<keyword evidence="4" id="KW-0648">Protein biosynthesis</keyword>
<dbReference type="GO" id="GO:0005829">
    <property type="term" value="C:cytosol"/>
    <property type="evidence" value="ECO:0007669"/>
    <property type="project" value="TreeGrafter"/>
</dbReference>
<dbReference type="EMBL" id="CP002353">
    <property type="protein sequence ID" value="ADV64032.1"/>
    <property type="molecule type" value="Genomic_DNA"/>
</dbReference>
<keyword evidence="3" id="KW-0547">Nucleotide-binding</keyword>
<dbReference type="GO" id="GO:0005525">
    <property type="term" value="F:GTP binding"/>
    <property type="evidence" value="ECO:0007669"/>
    <property type="project" value="UniProtKB-KW"/>
</dbReference>
<dbReference type="Pfam" id="PF25461">
    <property type="entry name" value="Beta-barrel_SelB"/>
    <property type="match status" value="1"/>
</dbReference>
<dbReference type="Pfam" id="PF09107">
    <property type="entry name" value="WHD_3rd_SelB"/>
    <property type="match status" value="1"/>
</dbReference>
<dbReference type="Pfam" id="PF00009">
    <property type="entry name" value="GTP_EFTU"/>
    <property type="match status" value="1"/>
</dbReference>
<dbReference type="InterPro" id="IPR036388">
    <property type="entry name" value="WH-like_DNA-bd_sf"/>
</dbReference>
<dbReference type="Gene3D" id="1.10.10.2770">
    <property type="match status" value="1"/>
</dbReference>
<evidence type="ECO:0000256" key="1">
    <source>
        <dbReference type="ARBA" id="ARBA00004496"/>
    </source>
</evidence>
<organism evidence="7 8">
    <name type="scientific">Isosphaera pallida (strain ATCC 43644 / DSM 9630 / IS1B)</name>
    <dbReference type="NCBI Taxonomy" id="575540"/>
    <lineage>
        <taxon>Bacteria</taxon>
        <taxon>Pseudomonadati</taxon>
        <taxon>Planctomycetota</taxon>
        <taxon>Planctomycetia</taxon>
        <taxon>Isosphaerales</taxon>
        <taxon>Isosphaeraceae</taxon>
        <taxon>Isosphaera</taxon>
    </lineage>
</organism>
<comment type="subcellular location">
    <subcellularLocation>
        <location evidence="1">Cytoplasm</location>
    </subcellularLocation>
</comment>